<proteinExistence type="predicted"/>
<dbReference type="AlphaFoldDB" id="A0A6A6ICH4"/>
<evidence type="ECO:0000313" key="2">
    <source>
        <dbReference type="Proteomes" id="UP000800094"/>
    </source>
</evidence>
<dbReference type="EMBL" id="ML987197">
    <property type="protein sequence ID" value="KAF2247602.1"/>
    <property type="molecule type" value="Genomic_DNA"/>
</dbReference>
<keyword evidence="2" id="KW-1185">Reference proteome</keyword>
<accession>A0A6A6ICH4</accession>
<reference evidence="1" key="1">
    <citation type="journal article" date="2020" name="Stud. Mycol.">
        <title>101 Dothideomycetes genomes: a test case for predicting lifestyles and emergence of pathogens.</title>
        <authorList>
            <person name="Haridas S."/>
            <person name="Albert R."/>
            <person name="Binder M."/>
            <person name="Bloem J."/>
            <person name="Labutti K."/>
            <person name="Salamov A."/>
            <person name="Andreopoulos B."/>
            <person name="Baker S."/>
            <person name="Barry K."/>
            <person name="Bills G."/>
            <person name="Bluhm B."/>
            <person name="Cannon C."/>
            <person name="Castanera R."/>
            <person name="Culley D."/>
            <person name="Daum C."/>
            <person name="Ezra D."/>
            <person name="Gonzalez J."/>
            <person name="Henrissat B."/>
            <person name="Kuo A."/>
            <person name="Liang C."/>
            <person name="Lipzen A."/>
            <person name="Lutzoni F."/>
            <person name="Magnuson J."/>
            <person name="Mondo S."/>
            <person name="Nolan M."/>
            <person name="Ohm R."/>
            <person name="Pangilinan J."/>
            <person name="Park H.-J."/>
            <person name="Ramirez L."/>
            <person name="Alfaro M."/>
            <person name="Sun H."/>
            <person name="Tritt A."/>
            <person name="Yoshinaga Y."/>
            <person name="Zwiers L.-H."/>
            <person name="Turgeon B."/>
            <person name="Goodwin S."/>
            <person name="Spatafora J."/>
            <person name="Crous P."/>
            <person name="Grigoriev I."/>
        </authorList>
    </citation>
    <scope>NUCLEOTIDE SEQUENCE</scope>
    <source>
        <strain evidence="1">CBS 122368</strain>
    </source>
</reference>
<dbReference type="GeneID" id="54575784"/>
<name>A0A6A6ICH4_9PLEO</name>
<evidence type="ECO:0000313" key="1">
    <source>
        <dbReference type="EMBL" id="KAF2247602.1"/>
    </source>
</evidence>
<dbReference type="RefSeq" id="XP_033682606.1">
    <property type="nucleotide sequence ID" value="XM_033822454.1"/>
</dbReference>
<gene>
    <name evidence="1" type="ORF">BU26DRAFT_350414</name>
</gene>
<dbReference type="Proteomes" id="UP000800094">
    <property type="component" value="Unassembled WGS sequence"/>
</dbReference>
<protein>
    <submittedName>
        <fullName evidence="1">Uncharacterized protein</fullName>
    </submittedName>
</protein>
<organism evidence="1 2">
    <name type="scientific">Trematosphaeria pertusa</name>
    <dbReference type="NCBI Taxonomy" id="390896"/>
    <lineage>
        <taxon>Eukaryota</taxon>
        <taxon>Fungi</taxon>
        <taxon>Dikarya</taxon>
        <taxon>Ascomycota</taxon>
        <taxon>Pezizomycotina</taxon>
        <taxon>Dothideomycetes</taxon>
        <taxon>Pleosporomycetidae</taxon>
        <taxon>Pleosporales</taxon>
        <taxon>Massarineae</taxon>
        <taxon>Trematosphaeriaceae</taxon>
        <taxon>Trematosphaeria</taxon>
    </lineage>
</organism>
<sequence>MRARHSRACSEKRGSLREEGRCRCGRGRTGAGKASKMARHRDWLRRRRIMTKLAANLIPAPARPPASPHIRSITVQTTPDRARYSSIYGPASAELLSRRHQRRIGRPAARQPIPSIAQATCSTLESGAPNHLQLRERYRPVTRLRGATINHTERLHPQRDDDHLFFRSLSIATSTVKPASAR</sequence>